<sequence>MGKFQSQHRHSIFCILPPYILRKLAEKGDDKQRSVALKVLSGDMTFRNLRVGTRLSTGLSRKRLSAFLVAGDKQRTIFSANNSETLPGVTVRAEGSPPSGDPAADEAYDGLGATYDFFWDQFKRNSIDDEGLPLHGIVHFGEDYANAFWDGQRMVFGDGDNELFNRFTLSLDVIAHELTHGLTEDEAQLLYSGQSGALNESVSDVFGSLVKQYTLKQTAKEADWLIGAELFTGKVQSSNGQTAAIRSMKDPGSAYDDPVLGKDPQPKHMKDFVNTFEDNGGVHINSGIPNHAFYLIAIALGGNAWEKAGRIWYETLLDARLKPNATFQRFAELTIDNAKRFNAESVVTEAWSRVGISTLV</sequence>
<evidence type="ECO:0000256" key="3">
    <source>
        <dbReference type="ARBA" id="ARBA00022723"/>
    </source>
</evidence>
<dbReference type="KEGG" id="aswu:HUW51_22280"/>
<reference evidence="11 12" key="1">
    <citation type="journal article" date="2018" name="Int. J. Syst. Evol. Microbiol.">
        <title>Adhaeribacter swui sp. nov., isolated from wet mud.</title>
        <authorList>
            <person name="Kim D.U."/>
            <person name="Kim K.W."/>
            <person name="Kang M.S."/>
            <person name="Kim J.Y."/>
            <person name="Jang J.H."/>
            <person name="Kim M.K."/>
        </authorList>
    </citation>
    <scope>NUCLEOTIDE SEQUENCE [LARGE SCALE GENOMIC DNA]</scope>
    <source>
        <strain evidence="11 12">KCTC 52873</strain>
    </source>
</reference>
<dbReference type="Pfam" id="PF01447">
    <property type="entry name" value="Peptidase_M4"/>
    <property type="match status" value="1"/>
</dbReference>
<organism evidence="11 12">
    <name type="scientific">Adhaeribacter swui</name>
    <dbReference type="NCBI Taxonomy" id="2086471"/>
    <lineage>
        <taxon>Bacteria</taxon>
        <taxon>Pseudomonadati</taxon>
        <taxon>Bacteroidota</taxon>
        <taxon>Cytophagia</taxon>
        <taxon>Cytophagales</taxon>
        <taxon>Hymenobacteraceae</taxon>
        <taxon>Adhaeribacter</taxon>
    </lineage>
</organism>
<protein>
    <recommendedName>
        <fullName evidence="8">Neutral metalloproteinase</fullName>
        <ecNumber evidence="8">3.4.24.-</ecNumber>
    </recommendedName>
</protein>
<evidence type="ECO:0000313" key="11">
    <source>
        <dbReference type="EMBL" id="QNF35312.1"/>
    </source>
</evidence>
<keyword evidence="8" id="KW-0964">Secreted</keyword>
<dbReference type="Gene3D" id="3.10.170.10">
    <property type="match status" value="1"/>
</dbReference>
<feature type="domain" description="Peptidase M4" evidence="9">
    <location>
        <begin position="101"/>
        <end position="184"/>
    </location>
</feature>
<keyword evidence="12" id="KW-1185">Reference proteome</keyword>
<dbReference type="Proteomes" id="UP000515237">
    <property type="component" value="Chromosome"/>
</dbReference>
<comment type="similarity">
    <text evidence="1 8">Belongs to the peptidase M4 family.</text>
</comment>
<dbReference type="PRINTS" id="PR00730">
    <property type="entry name" value="THERMOLYSIN"/>
</dbReference>
<evidence type="ECO:0000256" key="8">
    <source>
        <dbReference type="RuleBase" id="RU366073"/>
    </source>
</evidence>
<feature type="domain" description="Peptidase M4 C-terminal" evidence="10">
    <location>
        <begin position="187"/>
        <end position="356"/>
    </location>
</feature>
<evidence type="ECO:0000256" key="6">
    <source>
        <dbReference type="ARBA" id="ARBA00023049"/>
    </source>
</evidence>
<dbReference type="PANTHER" id="PTHR43579:SF1">
    <property type="entry name" value="NEUTRAL METALLOPROTEINASE"/>
    <property type="match status" value="1"/>
</dbReference>
<dbReference type="CDD" id="cd09597">
    <property type="entry name" value="M4_TLP"/>
    <property type="match status" value="1"/>
</dbReference>
<comment type="subcellular location">
    <subcellularLocation>
        <location evidence="8">Secreted</location>
    </subcellularLocation>
</comment>
<dbReference type="AlphaFoldDB" id="A0A7G7GDS8"/>
<dbReference type="GO" id="GO:0005576">
    <property type="term" value="C:extracellular region"/>
    <property type="evidence" value="ECO:0007669"/>
    <property type="project" value="UniProtKB-SubCell"/>
</dbReference>
<dbReference type="GO" id="GO:0006508">
    <property type="term" value="P:proteolysis"/>
    <property type="evidence" value="ECO:0007669"/>
    <property type="project" value="UniProtKB-KW"/>
</dbReference>
<evidence type="ECO:0000259" key="9">
    <source>
        <dbReference type="Pfam" id="PF01447"/>
    </source>
</evidence>
<feature type="active site" description="Proton donor" evidence="7">
    <location>
        <position position="283"/>
    </location>
</feature>
<keyword evidence="5 8" id="KW-0862">Zinc</keyword>
<comment type="function">
    <text evidence="8">Extracellular zinc metalloprotease.</text>
</comment>
<keyword evidence="2 8" id="KW-0645">Protease</keyword>
<evidence type="ECO:0000256" key="1">
    <source>
        <dbReference type="ARBA" id="ARBA00009388"/>
    </source>
</evidence>
<evidence type="ECO:0000256" key="7">
    <source>
        <dbReference type="PIRSR" id="PIRSR623612-1"/>
    </source>
</evidence>
<evidence type="ECO:0000313" key="12">
    <source>
        <dbReference type="Proteomes" id="UP000515237"/>
    </source>
</evidence>
<dbReference type="InterPro" id="IPR013856">
    <property type="entry name" value="Peptidase_M4_domain"/>
</dbReference>
<dbReference type="InterPro" id="IPR027268">
    <property type="entry name" value="Peptidase_M4/M1_CTD_sf"/>
</dbReference>
<keyword evidence="6 8" id="KW-0482">Metalloprotease</keyword>
<evidence type="ECO:0000256" key="5">
    <source>
        <dbReference type="ARBA" id="ARBA00022833"/>
    </source>
</evidence>
<name>A0A7G7GDS8_9BACT</name>
<proteinExistence type="inferred from homology"/>
<gene>
    <name evidence="11" type="ORF">HUW51_22280</name>
</gene>
<feature type="active site" evidence="7">
    <location>
        <position position="177"/>
    </location>
</feature>
<dbReference type="InterPro" id="IPR001570">
    <property type="entry name" value="Peptidase_M4_C_domain"/>
</dbReference>
<dbReference type="InterPro" id="IPR052759">
    <property type="entry name" value="Metalloprotease_M4"/>
</dbReference>
<comment type="cofactor">
    <cofactor evidence="8">
        <name>Zn(2+)</name>
        <dbReference type="ChEBI" id="CHEBI:29105"/>
    </cofactor>
</comment>
<dbReference type="EC" id="3.4.24.-" evidence="8"/>
<accession>A0A7G7GDS8</accession>
<evidence type="ECO:0000256" key="4">
    <source>
        <dbReference type="ARBA" id="ARBA00022801"/>
    </source>
</evidence>
<dbReference type="Gene3D" id="1.10.390.10">
    <property type="entry name" value="Neutral Protease Domain 2"/>
    <property type="match status" value="1"/>
</dbReference>
<dbReference type="SUPFAM" id="SSF55486">
    <property type="entry name" value="Metalloproteases ('zincins'), catalytic domain"/>
    <property type="match status" value="1"/>
</dbReference>
<dbReference type="GO" id="GO:0046872">
    <property type="term" value="F:metal ion binding"/>
    <property type="evidence" value="ECO:0007669"/>
    <property type="project" value="UniProtKB-UniRule"/>
</dbReference>
<keyword evidence="4 8" id="KW-0378">Hydrolase</keyword>
<dbReference type="GO" id="GO:0004222">
    <property type="term" value="F:metalloendopeptidase activity"/>
    <property type="evidence" value="ECO:0007669"/>
    <property type="project" value="UniProtKB-UniRule"/>
</dbReference>
<dbReference type="PANTHER" id="PTHR43579">
    <property type="match status" value="1"/>
</dbReference>
<dbReference type="InterPro" id="IPR023612">
    <property type="entry name" value="Peptidase_M4"/>
</dbReference>
<keyword evidence="3" id="KW-0479">Metal-binding</keyword>
<dbReference type="Pfam" id="PF02868">
    <property type="entry name" value="Peptidase_M4_C"/>
    <property type="match status" value="1"/>
</dbReference>
<dbReference type="EMBL" id="CP055156">
    <property type="protein sequence ID" value="QNF35312.1"/>
    <property type="molecule type" value="Genomic_DNA"/>
</dbReference>
<evidence type="ECO:0000256" key="2">
    <source>
        <dbReference type="ARBA" id="ARBA00022670"/>
    </source>
</evidence>
<evidence type="ECO:0000259" key="10">
    <source>
        <dbReference type="Pfam" id="PF02868"/>
    </source>
</evidence>